<protein>
    <recommendedName>
        <fullName evidence="8">Protein-serine/threonine kinase</fullName>
        <ecNumber evidence="8">2.7.11.-</ecNumber>
    </recommendedName>
</protein>
<keyword evidence="11" id="KW-1185">Reference proteome</keyword>
<dbReference type="Proteomes" id="UP001530315">
    <property type="component" value="Unassembled WGS sequence"/>
</dbReference>
<evidence type="ECO:0000256" key="3">
    <source>
        <dbReference type="ARBA" id="ARBA00022741"/>
    </source>
</evidence>
<dbReference type="Pfam" id="PF10436">
    <property type="entry name" value="BCDHK_Adom3"/>
    <property type="match status" value="1"/>
</dbReference>
<dbReference type="InterPro" id="IPR036784">
    <property type="entry name" value="AK/P_DHK_N_sf"/>
</dbReference>
<evidence type="ECO:0000313" key="10">
    <source>
        <dbReference type="EMBL" id="KAL3777602.1"/>
    </source>
</evidence>
<evidence type="ECO:0000256" key="2">
    <source>
        <dbReference type="ARBA" id="ARBA00022679"/>
    </source>
</evidence>
<dbReference type="PANTHER" id="PTHR11947">
    <property type="entry name" value="PYRUVATE DEHYDROGENASE KINASE"/>
    <property type="match status" value="1"/>
</dbReference>
<dbReference type="InterPro" id="IPR018955">
    <property type="entry name" value="BCDHK/PDK_N"/>
</dbReference>
<keyword evidence="3 8" id="KW-0547">Nucleotide-binding</keyword>
<dbReference type="InterPro" id="IPR039028">
    <property type="entry name" value="BCKD/PDK"/>
</dbReference>
<feature type="domain" description="Branched-chain alpha-ketoacid dehydrogenase kinase/Pyruvate dehydrogenase kinase N-terminal" evidence="9">
    <location>
        <begin position="26"/>
        <end position="210"/>
    </location>
</feature>
<dbReference type="AlphaFoldDB" id="A0ABD3NP09"/>
<accession>A0ABD3NP09</accession>
<gene>
    <name evidence="10" type="ORF">ACHAW5_007492</name>
</gene>
<proteinExistence type="inferred from homology"/>
<keyword evidence="2 8" id="KW-0808">Transferase</keyword>
<name>A0ABD3NP09_9STRA</name>
<comment type="subcellular location">
    <subcellularLocation>
        <location evidence="8">Mitochondrion matrix</location>
    </subcellularLocation>
</comment>
<dbReference type="GO" id="GO:0004740">
    <property type="term" value="F:pyruvate dehydrogenase (acetyl-transferring) kinase activity"/>
    <property type="evidence" value="ECO:0007669"/>
    <property type="project" value="UniProtKB-EC"/>
</dbReference>
<evidence type="ECO:0000256" key="5">
    <source>
        <dbReference type="ARBA" id="ARBA00022840"/>
    </source>
</evidence>
<evidence type="ECO:0000256" key="7">
    <source>
        <dbReference type="ARBA" id="ARBA00048201"/>
    </source>
</evidence>
<keyword evidence="5 8" id="KW-0067">ATP-binding</keyword>
<dbReference type="SUPFAM" id="SSF55874">
    <property type="entry name" value="ATPase domain of HSP90 chaperone/DNA topoisomerase II/histidine kinase"/>
    <property type="match status" value="1"/>
</dbReference>
<comment type="caution">
    <text evidence="10">The sequence shown here is derived from an EMBL/GenBank/DDBJ whole genome shotgun (WGS) entry which is preliminary data.</text>
</comment>
<dbReference type="InterPro" id="IPR036890">
    <property type="entry name" value="HATPase_C_sf"/>
</dbReference>
<dbReference type="EMBL" id="JALLAZ020001275">
    <property type="protein sequence ID" value="KAL3777602.1"/>
    <property type="molecule type" value="Genomic_DNA"/>
</dbReference>
<organism evidence="10 11">
    <name type="scientific">Stephanodiscus triporus</name>
    <dbReference type="NCBI Taxonomy" id="2934178"/>
    <lineage>
        <taxon>Eukaryota</taxon>
        <taxon>Sar</taxon>
        <taxon>Stramenopiles</taxon>
        <taxon>Ochrophyta</taxon>
        <taxon>Bacillariophyta</taxon>
        <taxon>Coscinodiscophyceae</taxon>
        <taxon>Thalassiosirophycidae</taxon>
        <taxon>Stephanodiscales</taxon>
        <taxon>Stephanodiscaceae</taxon>
        <taxon>Stephanodiscus</taxon>
    </lineage>
</organism>
<evidence type="ECO:0000256" key="1">
    <source>
        <dbReference type="ARBA" id="ARBA00006155"/>
    </source>
</evidence>
<evidence type="ECO:0000256" key="4">
    <source>
        <dbReference type="ARBA" id="ARBA00022777"/>
    </source>
</evidence>
<dbReference type="Gene3D" id="3.30.565.10">
    <property type="entry name" value="Histidine kinase-like ATPase, C-terminal domain"/>
    <property type="match status" value="1"/>
</dbReference>
<dbReference type="Gene3D" id="1.20.140.20">
    <property type="entry name" value="Alpha-ketoacid/pyruvate dehydrogenase kinase, N-terminal domain"/>
    <property type="match status" value="1"/>
</dbReference>
<comment type="similarity">
    <text evidence="1 8">Belongs to the PDK/BCKDK protein kinase family.</text>
</comment>
<dbReference type="EC" id="2.7.11.-" evidence="8"/>
<reference evidence="10 11" key="1">
    <citation type="submission" date="2024-10" db="EMBL/GenBank/DDBJ databases">
        <title>Updated reference genomes for cyclostephanoid diatoms.</title>
        <authorList>
            <person name="Roberts W.R."/>
            <person name="Alverson A.J."/>
        </authorList>
    </citation>
    <scope>NUCLEOTIDE SEQUENCE [LARGE SCALE GENOMIC DNA]</scope>
    <source>
        <strain evidence="10 11">AJA276-08</strain>
    </source>
</reference>
<evidence type="ECO:0000313" key="11">
    <source>
        <dbReference type="Proteomes" id="UP001530315"/>
    </source>
</evidence>
<evidence type="ECO:0000256" key="6">
    <source>
        <dbReference type="ARBA" id="ARBA00023128"/>
    </source>
</evidence>
<sequence>MNAFAPAIQASLLSDARKGASLRRWSVRDLLCYSSSNGNDTAEGVESLLREVQIRLAVQHGKLSSFSTSIEEHAKAAGSDIERARSCLKSLMQLHENTYLLPYRIVDGDWRGLLEKFTRPNRKYVAGVFDEIMSRHGSAVETLADAVIHARGGMERREFGEQDFPRDKSVESFLHSRLMIQLLCDHYISLNKGKSTGAVSLGADMAGVIDDASTEARHVCDANLGVAPEVHIQPEESVGRHDFQPPPIIRSWLHHAIVEVTKNAMTSNVQKHSIQSESIPPGVHISFGTKIICSSKFLRIRIKDQDIGLTNKELAFGFAQSSSQKRWDRLQEQQSYAAVRQPLGSLGVGLPLSRLMLRVFGGNLDVSNNDGEGDASSGCTATLMISYDDSHIAEN</sequence>
<comment type="catalytic activity">
    <reaction evidence="7">
        <text>L-seryl-[pyruvate dehydrogenase E1 alpha subunit] + ATP = O-phospho-L-seryl-[pyruvate dehydrogenase E1 alpha subunit] + ADP + H(+)</text>
        <dbReference type="Rhea" id="RHEA:23052"/>
        <dbReference type="Rhea" id="RHEA-COMP:13689"/>
        <dbReference type="Rhea" id="RHEA-COMP:13690"/>
        <dbReference type="ChEBI" id="CHEBI:15378"/>
        <dbReference type="ChEBI" id="CHEBI:29999"/>
        <dbReference type="ChEBI" id="CHEBI:30616"/>
        <dbReference type="ChEBI" id="CHEBI:83421"/>
        <dbReference type="ChEBI" id="CHEBI:456216"/>
        <dbReference type="EC" id="2.7.11.2"/>
    </reaction>
</comment>
<dbReference type="GO" id="GO:0005524">
    <property type="term" value="F:ATP binding"/>
    <property type="evidence" value="ECO:0007669"/>
    <property type="project" value="UniProtKB-UniRule"/>
</dbReference>
<keyword evidence="4 8" id="KW-0418">Kinase</keyword>
<dbReference type="GO" id="GO:0005759">
    <property type="term" value="C:mitochondrial matrix"/>
    <property type="evidence" value="ECO:0007669"/>
    <property type="project" value="UniProtKB-SubCell"/>
</dbReference>
<dbReference type="PANTHER" id="PTHR11947:SF3">
    <property type="entry name" value="[PYRUVATE DEHYDROGENASE (ACETYL-TRANSFERRING)] KINASE, MITOCHONDRIAL"/>
    <property type="match status" value="1"/>
</dbReference>
<keyword evidence="6 8" id="KW-0496">Mitochondrion</keyword>
<evidence type="ECO:0000256" key="8">
    <source>
        <dbReference type="RuleBase" id="RU366032"/>
    </source>
</evidence>
<evidence type="ECO:0000259" key="9">
    <source>
        <dbReference type="Pfam" id="PF10436"/>
    </source>
</evidence>